<feature type="chain" id="PRO_5043898069" evidence="1">
    <location>
        <begin position="21"/>
        <end position="193"/>
    </location>
</feature>
<evidence type="ECO:0000256" key="1">
    <source>
        <dbReference type="SAM" id="SignalP"/>
    </source>
</evidence>
<keyword evidence="3" id="KW-1185">Reference proteome</keyword>
<dbReference type="EMBL" id="CAXHTB010000019">
    <property type="protein sequence ID" value="CAL0326119.1"/>
    <property type="molecule type" value="Genomic_DNA"/>
</dbReference>
<protein>
    <submittedName>
        <fullName evidence="2">Uncharacterized protein</fullName>
    </submittedName>
</protein>
<comment type="caution">
    <text evidence="2">The sequence shown here is derived from an EMBL/GenBank/DDBJ whole genome shotgun (WGS) entry which is preliminary data.</text>
</comment>
<reference evidence="2 3" key="1">
    <citation type="submission" date="2024-03" db="EMBL/GenBank/DDBJ databases">
        <authorList>
            <person name="Martinez-Hernandez J."/>
        </authorList>
    </citation>
    <scope>NUCLEOTIDE SEQUENCE [LARGE SCALE GENOMIC DNA]</scope>
</reference>
<gene>
    <name evidence="2" type="ORF">LLUT_LOCUS27179</name>
</gene>
<name>A0AAV1XWP8_LUPLU</name>
<proteinExistence type="predicted"/>
<feature type="signal peptide" evidence="1">
    <location>
        <begin position="1"/>
        <end position="20"/>
    </location>
</feature>
<evidence type="ECO:0000313" key="3">
    <source>
        <dbReference type="Proteomes" id="UP001497480"/>
    </source>
</evidence>
<evidence type="ECO:0000313" key="2">
    <source>
        <dbReference type="EMBL" id="CAL0326119.1"/>
    </source>
</evidence>
<keyword evidence="1" id="KW-0732">Signal</keyword>
<organism evidence="2 3">
    <name type="scientific">Lupinus luteus</name>
    <name type="common">European yellow lupine</name>
    <dbReference type="NCBI Taxonomy" id="3873"/>
    <lineage>
        <taxon>Eukaryota</taxon>
        <taxon>Viridiplantae</taxon>
        <taxon>Streptophyta</taxon>
        <taxon>Embryophyta</taxon>
        <taxon>Tracheophyta</taxon>
        <taxon>Spermatophyta</taxon>
        <taxon>Magnoliopsida</taxon>
        <taxon>eudicotyledons</taxon>
        <taxon>Gunneridae</taxon>
        <taxon>Pentapetalae</taxon>
        <taxon>rosids</taxon>
        <taxon>fabids</taxon>
        <taxon>Fabales</taxon>
        <taxon>Fabaceae</taxon>
        <taxon>Papilionoideae</taxon>
        <taxon>50 kb inversion clade</taxon>
        <taxon>genistoids sensu lato</taxon>
        <taxon>core genistoids</taxon>
        <taxon>Genisteae</taxon>
        <taxon>Lupinus</taxon>
    </lineage>
</organism>
<dbReference type="Proteomes" id="UP001497480">
    <property type="component" value="Unassembled WGS sequence"/>
</dbReference>
<dbReference type="AlphaFoldDB" id="A0AAV1XWP8"/>
<accession>A0AAV1XWP8</accession>
<sequence>MITLFVSSFFANSLIGCTSAKDDFNHGTHKKEWRKQKIGKRVIQVTKRKGSFVKKDRKKSLHYGFLVGFKNFSDGRSYAEAVWGLGGKLVMNNREELKVIHLSVVDEDVTWLSSCAVGRTVEAVSPSEVTGLLKEEGILTVLARSMGGNLVLLVQVDGVFRRFWQMLRSGLQIFFHLYFLGVPNVWWKKGWCH</sequence>